<evidence type="ECO:0000256" key="1">
    <source>
        <dbReference type="SAM" id="MobiDB-lite"/>
    </source>
</evidence>
<gene>
    <name evidence="2" type="ORF">N0V93_008894</name>
</gene>
<evidence type="ECO:0000313" key="3">
    <source>
        <dbReference type="Proteomes" id="UP001140453"/>
    </source>
</evidence>
<feature type="compositionally biased region" description="Basic and acidic residues" evidence="1">
    <location>
        <begin position="488"/>
        <end position="497"/>
    </location>
</feature>
<feature type="compositionally biased region" description="Basic and acidic residues" evidence="1">
    <location>
        <begin position="99"/>
        <end position="114"/>
    </location>
</feature>
<organism evidence="2 3">
    <name type="scientific">Gnomoniopsis smithogilvyi</name>
    <dbReference type="NCBI Taxonomy" id="1191159"/>
    <lineage>
        <taxon>Eukaryota</taxon>
        <taxon>Fungi</taxon>
        <taxon>Dikarya</taxon>
        <taxon>Ascomycota</taxon>
        <taxon>Pezizomycotina</taxon>
        <taxon>Sordariomycetes</taxon>
        <taxon>Sordariomycetidae</taxon>
        <taxon>Diaporthales</taxon>
        <taxon>Gnomoniaceae</taxon>
        <taxon>Gnomoniopsis</taxon>
    </lineage>
</organism>
<feature type="region of interest" description="Disordered" evidence="1">
    <location>
        <begin position="99"/>
        <end position="138"/>
    </location>
</feature>
<accession>A0A9W8YJT0</accession>
<keyword evidence="3" id="KW-1185">Reference proteome</keyword>
<protein>
    <submittedName>
        <fullName evidence="2">Uncharacterized protein</fullName>
    </submittedName>
</protein>
<name>A0A9W8YJT0_9PEZI</name>
<sequence>MFPRRFPRGTRFPRPPQQPGYMHYYEAQEELRPLLMTSRLEAWGKPGNEIHPQSDCTFYDGRIPREISDLIFEYVLSPDAPRMNARPENQMPHDFCVRNDHNSGSDEPETRDLISEATQASSEEHTITEPLPSRDQLSERDKQAMGFDWLRPDCHNKPTYSGWTILQTCRQIYLDAAKYLAKNREIVLYEGRGFVGAQSFSDFAGHARNIHAQLKFQGLHAIHTYSQMWRLDRMAQQFRPPRTPAPFRRNLDHKETASRAHEHLRSLLSSGESPPDPVWRILHNLEAFHLTLRRTDWDRWEENKALCIDPYRGNSGSPNIETMRLDMQSALLEGFEAQFEDTAWGRMFRIFANLKELSITFETSEDKKDEMEPIVEWARTWRFEIMSWRHWLLDNNDEVVAHLVDDNRPVKKTSWRGLRYHWSDLCPSCSTSISEPRQDCPYCHKREALLREGKGPRLLTWTRTWKRQSVVPPGDLKDTENSPSPEDSSSRRDPISP</sequence>
<comment type="caution">
    <text evidence="2">The sequence shown here is derived from an EMBL/GenBank/DDBJ whole genome shotgun (WGS) entry which is preliminary data.</text>
</comment>
<dbReference type="EMBL" id="JAPEVB010000006">
    <property type="protein sequence ID" value="KAJ4386003.1"/>
    <property type="molecule type" value="Genomic_DNA"/>
</dbReference>
<reference evidence="2" key="1">
    <citation type="submission" date="2022-10" db="EMBL/GenBank/DDBJ databases">
        <title>Tapping the CABI collections for fungal endophytes: first genome assemblies for Collariella, Neodidymelliopsis, Ascochyta clinopodiicola, Didymella pomorum, Didymosphaeria variabile, Neocosmospora piperis and Neocucurbitaria cava.</title>
        <authorList>
            <person name="Hill R."/>
        </authorList>
    </citation>
    <scope>NUCLEOTIDE SEQUENCE</scope>
    <source>
        <strain evidence="2">IMI 355082</strain>
    </source>
</reference>
<evidence type="ECO:0000313" key="2">
    <source>
        <dbReference type="EMBL" id="KAJ4386003.1"/>
    </source>
</evidence>
<proteinExistence type="predicted"/>
<feature type="region of interest" description="Disordered" evidence="1">
    <location>
        <begin position="470"/>
        <end position="497"/>
    </location>
</feature>
<dbReference type="AlphaFoldDB" id="A0A9W8YJT0"/>
<dbReference type="OrthoDB" id="288942at2759"/>
<dbReference type="Proteomes" id="UP001140453">
    <property type="component" value="Unassembled WGS sequence"/>
</dbReference>